<dbReference type="Gramene" id="ONK64973">
    <property type="protein sequence ID" value="ONK64973"/>
    <property type="gene ID" value="A4U43_C07F32060"/>
</dbReference>
<evidence type="ECO:0000313" key="7">
    <source>
        <dbReference type="EMBL" id="ONK64973.1"/>
    </source>
</evidence>
<keyword evidence="3" id="KW-0862">Zinc</keyword>
<sequence length="322" mass="36280">MTCPLCNKLLRDATTISECLHTFCRKCIFQKLDDEEVDCCPICKIDLGCVPVEKLRTDHNLQDIRAKIFPFKRRKVDAPEVASSINLPVRRKERSLSSLVVNTPRVATQLGLTGRRTKGTTRRASTLRGLAPIIEEPKKEINNAQDEISSGVDPSDYAANNDTEYTKESSKDKSELWKPLNCLVEAANRTKAVKSSPHNFGIKEELITNGTDNEVYIDKIKVRESPNKSRIQEENNTKVSVRRLRGQKKRENSAQALIDAAAATRERRNSPIWLALVPTVDQKGDEAMPQTSACYLRIKLRLHVVAKQRAPLHPFTTYPTFG</sequence>
<dbReference type="PANTHER" id="PTHR46293:SF1">
    <property type="entry name" value="OS03G0632800 PROTEIN"/>
    <property type="match status" value="1"/>
</dbReference>
<keyword evidence="1" id="KW-0479">Metal-binding</keyword>
<evidence type="ECO:0000256" key="3">
    <source>
        <dbReference type="ARBA" id="ARBA00022833"/>
    </source>
</evidence>
<dbReference type="CDD" id="cd16525">
    <property type="entry name" value="RING-HC_PCGF"/>
    <property type="match status" value="1"/>
</dbReference>
<evidence type="ECO:0000259" key="6">
    <source>
        <dbReference type="PROSITE" id="PS50089"/>
    </source>
</evidence>
<reference evidence="8" key="1">
    <citation type="journal article" date="2017" name="Nat. Commun.">
        <title>The asparagus genome sheds light on the origin and evolution of a young Y chromosome.</title>
        <authorList>
            <person name="Harkess A."/>
            <person name="Zhou J."/>
            <person name="Xu C."/>
            <person name="Bowers J.E."/>
            <person name="Van der Hulst R."/>
            <person name="Ayyampalayam S."/>
            <person name="Mercati F."/>
            <person name="Riccardi P."/>
            <person name="McKain M.R."/>
            <person name="Kakrana A."/>
            <person name="Tang H."/>
            <person name="Ray J."/>
            <person name="Groenendijk J."/>
            <person name="Arikit S."/>
            <person name="Mathioni S.M."/>
            <person name="Nakano M."/>
            <person name="Shan H."/>
            <person name="Telgmann-Rauber A."/>
            <person name="Kanno A."/>
            <person name="Yue Z."/>
            <person name="Chen H."/>
            <person name="Li W."/>
            <person name="Chen Y."/>
            <person name="Xu X."/>
            <person name="Zhang Y."/>
            <person name="Luo S."/>
            <person name="Chen H."/>
            <person name="Gao J."/>
            <person name="Mao Z."/>
            <person name="Pires J.C."/>
            <person name="Luo M."/>
            <person name="Kudrna D."/>
            <person name="Wing R.A."/>
            <person name="Meyers B.C."/>
            <person name="Yi K."/>
            <person name="Kong H."/>
            <person name="Lavrijsen P."/>
            <person name="Sunseri F."/>
            <person name="Falavigna A."/>
            <person name="Ye Y."/>
            <person name="Leebens-Mack J.H."/>
            <person name="Chen G."/>
        </authorList>
    </citation>
    <scope>NUCLEOTIDE SEQUENCE [LARGE SCALE GENOMIC DNA]</scope>
    <source>
        <strain evidence="8">cv. DH0086</strain>
    </source>
</reference>
<keyword evidence="2 4" id="KW-0863">Zinc-finger</keyword>
<dbReference type="InterPro" id="IPR044807">
    <property type="entry name" value="DRIP1-like"/>
</dbReference>
<dbReference type="SMART" id="SM00184">
    <property type="entry name" value="RING"/>
    <property type="match status" value="1"/>
</dbReference>
<feature type="domain" description="RING-type" evidence="6">
    <location>
        <begin position="3"/>
        <end position="44"/>
    </location>
</feature>
<evidence type="ECO:0000256" key="4">
    <source>
        <dbReference type="PROSITE-ProRule" id="PRU00175"/>
    </source>
</evidence>
<evidence type="ECO:0000313" key="8">
    <source>
        <dbReference type="Proteomes" id="UP000243459"/>
    </source>
</evidence>
<dbReference type="InterPro" id="IPR013083">
    <property type="entry name" value="Znf_RING/FYVE/PHD"/>
</dbReference>
<proteinExistence type="predicted"/>
<dbReference type="Proteomes" id="UP000243459">
    <property type="component" value="Chromosome 7"/>
</dbReference>
<dbReference type="Pfam" id="PF13923">
    <property type="entry name" value="zf-C3HC4_2"/>
    <property type="match status" value="1"/>
</dbReference>
<dbReference type="GO" id="GO:0004842">
    <property type="term" value="F:ubiquitin-protein transferase activity"/>
    <property type="evidence" value="ECO:0007669"/>
    <property type="project" value="InterPro"/>
</dbReference>
<feature type="region of interest" description="Disordered" evidence="5">
    <location>
        <begin position="147"/>
        <end position="171"/>
    </location>
</feature>
<dbReference type="SUPFAM" id="SSF57850">
    <property type="entry name" value="RING/U-box"/>
    <property type="match status" value="1"/>
</dbReference>
<dbReference type="Gene3D" id="3.30.40.10">
    <property type="entry name" value="Zinc/RING finger domain, C3HC4 (zinc finger)"/>
    <property type="match status" value="1"/>
</dbReference>
<keyword evidence="8" id="KW-1185">Reference proteome</keyword>
<dbReference type="PROSITE" id="PS50089">
    <property type="entry name" value="ZF_RING_2"/>
    <property type="match status" value="1"/>
</dbReference>
<dbReference type="AlphaFoldDB" id="A0A5P1EGS4"/>
<organism evidence="7 8">
    <name type="scientific">Asparagus officinalis</name>
    <name type="common">Garden asparagus</name>
    <dbReference type="NCBI Taxonomy" id="4686"/>
    <lineage>
        <taxon>Eukaryota</taxon>
        <taxon>Viridiplantae</taxon>
        <taxon>Streptophyta</taxon>
        <taxon>Embryophyta</taxon>
        <taxon>Tracheophyta</taxon>
        <taxon>Spermatophyta</taxon>
        <taxon>Magnoliopsida</taxon>
        <taxon>Liliopsida</taxon>
        <taxon>Asparagales</taxon>
        <taxon>Asparagaceae</taxon>
        <taxon>Asparagoideae</taxon>
        <taxon>Asparagus</taxon>
    </lineage>
</organism>
<dbReference type="EMBL" id="CM007387">
    <property type="protein sequence ID" value="ONK64973.1"/>
    <property type="molecule type" value="Genomic_DNA"/>
</dbReference>
<evidence type="ECO:0000256" key="1">
    <source>
        <dbReference type="ARBA" id="ARBA00022723"/>
    </source>
</evidence>
<accession>A0A5P1EGS4</accession>
<evidence type="ECO:0000256" key="5">
    <source>
        <dbReference type="SAM" id="MobiDB-lite"/>
    </source>
</evidence>
<dbReference type="InterPro" id="IPR017907">
    <property type="entry name" value="Znf_RING_CS"/>
</dbReference>
<dbReference type="PROSITE" id="PS00518">
    <property type="entry name" value="ZF_RING_1"/>
    <property type="match status" value="1"/>
</dbReference>
<name>A0A5P1EGS4_ASPOF</name>
<dbReference type="PANTHER" id="PTHR46293">
    <property type="entry name" value="E3 UBIQUITIN PROTEIN LIGASE DRIP1"/>
    <property type="match status" value="1"/>
</dbReference>
<dbReference type="InterPro" id="IPR001841">
    <property type="entry name" value="Znf_RING"/>
</dbReference>
<protein>
    <recommendedName>
        <fullName evidence="6">RING-type domain-containing protein</fullName>
    </recommendedName>
</protein>
<dbReference type="GO" id="GO:0008270">
    <property type="term" value="F:zinc ion binding"/>
    <property type="evidence" value="ECO:0007669"/>
    <property type="project" value="UniProtKB-KW"/>
</dbReference>
<gene>
    <name evidence="7" type="ORF">A4U43_C07F32060</name>
</gene>
<evidence type="ECO:0000256" key="2">
    <source>
        <dbReference type="ARBA" id="ARBA00022771"/>
    </source>
</evidence>